<sequence length="156" mass="18177">MSEDKRCIDEKIDEIHEILGDDKNEKTIFEIVDSDDKKMLTLKSGSWNSSEPWFGVDGDQNLHTMVSIKSLTKFIESYRNLARENFDLRLERSIAQHLPIDFGDVWTVCMDEIRRIALENPKSTTLNIDLNEIVSKVKQDHPNLFIDLERVRRGNL</sequence>
<dbReference type="AlphaFoldDB" id="A0A7M1LHM1"/>
<accession>A0A7M1LHM1</accession>
<comment type="similarity">
    <text evidence="1">Belongs to the UPF0763 family.</text>
</comment>
<dbReference type="Pfam" id="PF10788">
    <property type="entry name" value="DUF2603"/>
    <property type="match status" value="1"/>
</dbReference>
<dbReference type="HAMAP" id="MF_02110">
    <property type="entry name" value="UPF0763"/>
    <property type="match status" value="1"/>
</dbReference>
<gene>
    <name evidence="2" type="ORF">IMC76_01645</name>
</gene>
<dbReference type="RefSeq" id="WP_025803109.1">
    <property type="nucleotide sequence ID" value="NZ_CP053842.1"/>
</dbReference>
<dbReference type="EMBL" id="CP063078">
    <property type="protein sequence ID" value="QOQ87544.1"/>
    <property type="molecule type" value="Genomic_DNA"/>
</dbReference>
<keyword evidence="3" id="KW-1185">Reference proteome</keyword>
<dbReference type="OrthoDB" id="5324700at2"/>
<reference evidence="2 3" key="1">
    <citation type="submission" date="2020-10" db="EMBL/GenBank/DDBJ databases">
        <title>Campylobacter and Helicobacter PacBio genomes.</title>
        <authorList>
            <person name="Lane C."/>
        </authorList>
    </citation>
    <scope>NUCLEOTIDE SEQUENCE [LARGE SCALE GENOMIC DNA]</scope>
    <source>
        <strain evidence="2 3">2016D-0077</strain>
    </source>
</reference>
<evidence type="ECO:0000313" key="2">
    <source>
        <dbReference type="EMBL" id="QOQ87544.1"/>
    </source>
</evidence>
<evidence type="ECO:0000313" key="3">
    <source>
        <dbReference type="Proteomes" id="UP000594749"/>
    </source>
</evidence>
<protein>
    <recommendedName>
        <fullName evidence="1">UPF0763 protein IMC76_01645</fullName>
    </recommendedName>
</protein>
<dbReference type="InterPro" id="IPR019724">
    <property type="entry name" value="UPF0763"/>
</dbReference>
<evidence type="ECO:0000256" key="1">
    <source>
        <dbReference type="HAMAP-Rule" id="MF_02110"/>
    </source>
</evidence>
<proteinExistence type="inferred from homology"/>
<organism evidence="2 3">
    <name type="scientific">Campylobacter corcagiensis</name>
    <dbReference type="NCBI Taxonomy" id="1448857"/>
    <lineage>
        <taxon>Bacteria</taxon>
        <taxon>Pseudomonadati</taxon>
        <taxon>Campylobacterota</taxon>
        <taxon>Epsilonproteobacteria</taxon>
        <taxon>Campylobacterales</taxon>
        <taxon>Campylobacteraceae</taxon>
        <taxon>Campylobacter</taxon>
    </lineage>
</organism>
<dbReference type="Proteomes" id="UP000594749">
    <property type="component" value="Chromosome"/>
</dbReference>
<name>A0A7M1LHM1_9BACT</name>